<dbReference type="GO" id="GO:0046872">
    <property type="term" value="F:metal ion binding"/>
    <property type="evidence" value="ECO:0007669"/>
    <property type="project" value="InterPro"/>
</dbReference>
<dbReference type="Pfam" id="PF11999">
    <property type="entry name" value="Ice_binding"/>
    <property type="match status" value="1"/>
</dbReference>
<dbReference type="InterPro" id="IPR003961">
    <property type="entry name" value="FN3_dom"/>
</dbReference>
<feature type="chain" id="PRO_5020808396" evidence="3">
    <location>
        <begin position="21"/>
        <end position="1781"/>
    </location>
</feature>
<dbReference type="InterPro" id="IPR036116">
    <property type="entry name" value="FN3_sf"/>
</dbReference>
<dbReference type="Gene3D" id="2.60.40.10">
    <property type="entry name" value="Immunoglobulins"/>
    <property type="match status" value="2"/>
</dbReference>
<evidence type="ECO:0000259" key="4">
    <source>
        <dbReference type="PROSITE" id="PS50853"/>
    </source>
</evidence>
<protein>
    <submittedName>
        <fullName evidence="5">DUF3494 domain-containing protein</fullName>
    </submittedName>
</protein>
<dbReference type="InterPro" id="IPR021884">
    <property type="entry name" value="Ice-bd_prot"/>
</dbReference>
<dbReference type="PROSITE" id="PS50853">
    <property type="entry name" value="FN3"/>
    <property type="match status" value="1"/>
</dbReference>
<dbReference type="RefSeq" id="WP_132112801.1">
    <property type="nucleotide sequence ID" value="NZ_SMFO01000015.1"/>
</dbReference>
<dbReference type="InterPro" id="IPR015914">
    <property type="entry name" value="PAPs_N"/>
</dbReference>
<organism evidence="5 6">
    <name type="scientific">Flavobacterium hiemivividum</name>
    <dbReference type="NCBI Taxonomy" id="2541734"/>
    <lineage>
        <taxon>Bacteria</taxon>
        <taxon>Pseudomonadati</taxon>
        <taxon>Bacteroidota</taxon>
        <taxon>Flavobacteriia</taxon>
        <taxon>Flavobacteriales</taxon>
        <taxon>Flavobacteriaceae</taxon>
        <taxon>Flavobacterium</taxon>
    </lineage>
</organism>
<dbReference type="Pfam" id="PF21722">
    <property type="entry name" value="Gly_rich_2"/>
    <property type="match status" value="1"/>
</dbReference>
<dbReference type="InterPro" id="IPR045829">
    <property type="entry name" value="PKD_6"/>
</dbReference>
<keyword evidence="2 3" id="KW-0732">Signal</keyword>
<feature type="domain" description="Fibronectin type-III" evidence="4">
    <location>
        <begin position="511"/>
        <end position="603"/>
    </location>
</feature>
<dbReference type="InterPro" id="IPR049304">
    <property type="entry name" value="Gly_rich_dom"/>
</dbReference>
<comment type="caution">
    <text evidence="5">The sequence shown here is derived from an EMBL/GenBank/DDBJ whole genome shotgun (WGS) entry which is preliminary data.</text>
</comment>
<feature type="signal peptide" evidence="3">
    <location>
        <begin position="1"/>
        <end position="20"/>
    </location>
</feature>
<dbReference type="Pfam" id="PF16656">
    <property type="entry name" value="Pur_ac_phosph_N"/>
    <property type="match status" value="1"/>
</dbReference>
<comment type="similarity">
    <text evidence="1">Belongs to the ice-binding protein family.</text>
</comment>
<evidence type="ECO:0000256" key="2">
    <source>
        <dbReference type="ARBA" id="ARBA00022729"/>
    </source>
</evidence>
<sequence>MYVKILFLLFLLFGLTSVFGQSKTTFTTAESTSFTVPSGITGVTLEAWGGGAGGGSNATGGGGGGGAYASGFVNVNSGSSQKVTVGAGGSANSSGGNSVFGSNLIIAAGASGQTGGAINSSTGTIKFAGGDGGSAGGSSGGGGGGSAFPTAIGNNGATGSGNSNAAGGTGAGAGGTGGGNGETGGNGVVPGGGGGGGNKASGGNGASGRVIVAYYLLASTSTTSSICVDNNLTITISGSAESLPVGSYTVTYDLSAPNASENNSTTMMVTTAGTATFTTVALNNVGPTTITITSITATMEGLVYKTTYDGTGNANNKATITVSPISVGGIAVATTSTVCSGSGTTISLTGSTGTIQWQQSADGNTGWSTVTGGSGGTTASYKTPNLYTTTYYRALVTSGACTSAISTAATIMVSSIPASPGIITGLAAQCVGATTQIFSIAAVANATNYSWSVPAGTGWSITKGQGTNTIEVTVGTGSGNISVNVVNACGIGYASGDNGYKYVTVVSAPAAPESPRADSPNCTGFTVRWAYTANATKYYLDVSINSDFSTFVSVYNKLDVGNVLNHVLTGLNPGTTYYYRVRANNSCGTGPSSSTMSFATSPIPTTAPVVTNAADIICDSAQLNWNIVDNTTGLYLDIATDANFTEYVGIYHDYNVGYNNGSFYVSNLPSGDLYYRVRAYNSCATTGYSNTGIFRTTAPLGGSVSPAQTICSGTSPTTNLTLSGYATANTKILKWQKASDAAFTTNVSDIAETTNVLTVSKMGAITANTYFRAQVQNQFGSWCSSYSSPVLITFNNSGTPGVAPSTPGAISGKVLQFPGVVDQVYSIAAVDNTTTYNWTVPTGWIITAGAGSTSIVVTTGSAAQNGKISVSALNNCVSSISAATLPVAVTVDLKSLINFTLFTSEGAVSNTAVSNVEGSVGTNVGAVTGFESPSVVNGSIEIANNVTAQAVLDLKEICNQITNTVTTNSTSGARAMGTGETLYPGVYFIGGAASIGGTLILDAQGDPNAQFIFKIGGAFTTGAGTNVVLLNGASPANIFWMANGAIAMAASTTISGNLISNPGAVSMGAGGQLSGRMLSTSGAVSIYGTLAANTSINKWKGSVSTNWNNANNWTQNFVPAVDASIVFDDVPLNNLVLDQNRSVTNILNTQSTYKVVCNGKILTIKGNTLFTNGAQIDASATGSVMEFAGSITQSITSGSFFNDQVFNLTVNNANNVAVNGNLRILNILNVSSGRLDGISNLPTIIYGGSSAQTIESNQYLNEKIFNLNIDNANGVTLKTNFALANNLTINSAKKFIIDAAQSLTVTGSITNNAGTIGLVLKSTAAGTASLIHNTNNVPATVQRYISGAKEAWHFLSAPVSNQTIAGSSFTPSGTYGNGTGYDLYLWNEPTPCWVYHKNDEGGLTVDPKNPKWPAVHSSTNFIPGHGYLYSVQATNPTAEFAGNLNNGSITYSITNSILGEDPNVRGFNLIGNPYPSSIDWLATSGWTRDALLVSGGGGFDMWIWNPVTSNYGVYNSLTSIGTNGVTQNIAPMQGFFVRAATNGTVTMTNSIRGNSGANNWMRMKTTKAEIIKVQIASKEDNGSDEILLQFGAPSNEAGAAKLFSTVTTAPSLFLNHEKKELSVLNLTDIIENASVPLMFKAGKDGNYALSIGSESASYDVLLLEDKKTKTITDLNTNGTYQFNGSVKDAADRFVLHFVPIIPEVVHLPATIYYDGNEINVDLTLVEGQTDIKVYDMLGRLLVDKKVEGKMIHSFAIKVKNEVYIVLANSKGKSISRKVLVY</sequence>
<accession>A0A4R5CNG4</accession>
<name>A0A4R5CNG4_9FLAO</name>
<dbReference type="EMBL" id="SMFO01000015">
    <property type="protein sequence ID" value="TDE01586.1"/>
    <property type="molecule type" value="Genomic_DNA"/>
</dbReference>
<evidence type="ECO:0000313" key="6">
    <source>
        <dbReference type="Proteomes" id="UP000294597"/>
    </source>
</evidence>
<evidence type="ECO:0000313" key="5">
    <source>
        <dbReference type="EMBL" id="TDE01586.1"/>
    </source>
</evidence>
<dbReference type="GO" id="GO:0003993">
    <property type="term" value="F:acid phosphatase activity"/>
    <property type="evidence" value="ECO:0007669"/>
    <property type="project" value="InterPro"/>
</dbReference>
<proteinExistence type="inferred from homology"/>
<dbReference type="SMART" id="SM00060">
    <property type="entry name" value="FN3"/>
    <property type="match status" value="2"/>
</dbReference>
<dbReference type="CDD" id="cd00063">
    <property type="entry name" value="FN3"/>
    <property type="match status" value="1"/>
</dbReference>
<evidence type="ECO:0000256" key="3">
    <source>
        <dbReference type="SAM" id="SignalP"/>
    </source>
</evidence>
<keyword evidence="6" id="KW-1185">Reference proteome</keyword>
<dbReference type="Pfam" id="PF19408">
    <property type="entry name" value="PKD_6"/>
    <property type="match status" value="2"/>
</dbReference>
<evidence type="ECO:0000256" key="1">
    <source>
        <dbReference type="ARBA" id="ARBA00005445"/>
    </source>
</evidence>
<dbReference type="Proteomes" id="UP000294597">
    <property type="component" value="Unassembled WGS sequence"/>
</dbReference>
<gene>
    <name evidence="5" type="ORF">E0F98_14670</name>
</gene>
<reference evidence="5 6" key="1">
    <citation type="submission" date="2019-03" db="EMBL/GenBank/DDBJ databases">
        <title>Flavobacterium TSA-D2 sp. nov., isolated from arctic soil.</title>
        <authorList>
            <person name="Chaudhary D.K."/>
        </authorList>
    </citation>
    <scope>NUCLEOTIDE SEQUENCE [LARGE SCALE GENOMIC DNA]</scope>
    <source>
        <strain evidence="5 6">TSA-D2</strain>
    </source>
</reference>
<dbReference type="InterPro" id="IPR013783">
    <property type="entry name" value="Ig-like_fold"/>
</dbReference>
<dbReference type="SUPFAM" id="SSF49265">
    <property type="entry name" value="Fibronectin type III"/>
    <property type="match status" value="1"/>
</dbReference>